<evidence type="ECO:0000259" key="2">
    <source>
        <dbReference type="Pfam" id="PF00144"/>
    </source>
</evidence>
<reference evidence="3 4" key="1">
    <citation type="submission" date="2017-10" db="EMBL/GenBank/DDBJ databases">
        <title>The draft genome sequence of Lewinella nigricans NBRC 102662.</title>
        <authorList>
            <person name="Wang K."/>
        </authorList>
    </citation>
    <scope>NUCLEOTIDE SEQUENCE [LARGE SCALE GENOMIC DNA]</scope>
    <source>
        <strain evidence="3 4">NBRC 102662</strain>
    </source>
</reference>
<dbReference type="EMBL" id="PDUD01000002">
    <property type="protein sequence ID" value="PHN08199.1"/>
    <property type="molecule type" value="Genomic_DNA"/>
</dbReference>
<organism evidence="3 4">
    <name type="scientific">Flavilitoribacter nigricans (strain ATCC 23147 / DSM 23189 / NBRC 102662 / NCIMB 1420 / SS-2)</name>
    <name type="common">Lewinella nigricans</name>
    <dbReference type="NCBI Taxonomy" id="1122177"/>
    <lineage>
        <taxon>Bacteria</taxon>
        <taxon>Pseudomonadati</taxon>
        <taxon>Bacteroidota</taxon>
        <taxon>Saprospiria</taxon>
        <taxon>Saprospirales</taxon>
        <taxon>Lewinellaceae</taxon>
        <taxon>Flavilitoribacter</taxon>
    </lineage>
</organism>
<dbReference type="InterPro" id="IPR050491">
    <property type="entry name" value="AmpC-like"/>
</dbReference>
<accession>A0A2D0NJ27</accession>
<dbReference type="Proteomes" id="UP000223913">
    <property type="component" value="Unassembled WGS sequence"/>
</dbReference>
<gene>
    <name evidence="3" type="ORF">CRP01_02435</name>
</gene>
<dbReference type="OrthoDB" id="9797709at2"/>
<proteinExistence type="predicted"/>
<feature type="domain" description="Beta-lactamase-related" evidence="2">
    <location>
        <begin position="53"/>
        <end position="369"/>
    </location>
</feature>
<dbReference type="InterPro" id="IPR001466">
    <property type="entry name" value="Beta-lactam-related"/>
</dbReference>
<name>A0A2D0NJ27_FLAN2</name>
<keyword evidence="4" id="KW-1185">Reference proteome</keyword>
<evidence type="ECO:0000313" key="3">
    <source>
        <dbReference type="EMBL" id="PHN08199.1"/>
    </source>
</evidence>
<feature type="chain" id="PRO_5012971588" evidence="1">
    <location>
        <begin position="25"/>
        <end position="497"/>
    </location>
</feature>
<dbReference type="Pfam" id="PF00144">
    <property type="entry name" value="Beta-lactamase"/>
    <property type="match status" value="1"/>
</dbReference>
<dbReference type="Gene3D" id="3.40.710.10">
    <property type="entry name" value="DD-peptidase/beta-lactamase superfamily"/>
    <property type="match status" value="1"/>
</dbReference>
<evidence type="ECO:0000313" key="4">
    <source>
        <dbReference type="Proteomes" id="UP000223913"/>
    </source>
</evidence>
<evidence type="ECO:0000256" key="1">
    <source>
        <dbReference type="SAM" id="SignalP"/>
    </source>
</evidence>
<dbReference type="SUPFAM" id="SSF56601">
    <property type="entry name" value="beta-lactamase/transpeptidase-like"/>
    <property type="match status" value="1"/>
</dbReference>
<dbReference type="PROSITE" id="PS51257">
    <property type="entry name" value="PROKAR_LIPOPROTEIN"/>
    <property type="match status" value="1"/>
</dbReference>
<comment type="caution">
    <text evidence="3">The sequence shown here is derived from an EMBL/GenBank/DDBJ whole genome shotgun (WGS) entry which is preliminary data.</text>
</comment>
<keyword evidence="1" id="KW-0732">Signal</keyword>
<dbReference type="PANTHER" id="PTHR46825:SF12">
    <property type="entry name" value="PENICILLIN-BINDING PROTEIN 4"/>
    <property type="match status" value="1"/>
</dbReference>
<sequence length="497" mass="54243">MKSLHPLLLFTFLLLAACAGNDPAADVSEEINAIENGLLLPIAVKGDSTQGMNIEERMAFHRVPGISIAVVEDGAVKWAKAYGIANTDTGQPVDVQTLFQAGSISKPVAALAALKLAEEGKVDLDEDVNTYLKGWQIPDSKFTAEEKVTLRRLLTHNAGMTVHGFPGYTQQDVFPSIISVLNGEGNTPAIFVDTLPGSIWRYSGGGYTVMEKVVEDVSGQPLEVYLAENILPQFGMTHSTYEQPLPEGRHGEASAAYDNQGELIDGLWHNYPEQAAAGLWTTPTDLANYIITVQEILAGKKEGALRKETLKAMLTKHKNDWGLGPSLMWDGDSLLFRHGGKNAGFTNEMIGTAYQGKGMIVMTNADNGGRLMGEIIRGISSYYDWGISQPREVELVSLSEEELASFAGRYKLNFQVAGIGDYWVDVNVKDGQLEVDDPNNGEINYLSPLEAMKFIDLTVGDEVLFSQSANQDTLGMLWNGRFQFYKVDETTAASTDE</sequence>
<dbReference type="RefSeq" id="WP_099148401.1">
    <property type="nucleotide sequence ID" value="NZ_PDUD01000002.1"/>
</dbReference>
<dbReference type="InterPro" id="IPR012338">
    <property type="entry name" value="Beta-lactam/transpept-like"/>
</dbReference>
<feature type="signal peptide" evidence="1">
    <location>
        <begin position="1"/>
        <end position="24"/>
    </location>
</feature>
<keyword evidence="3" id="KW-0378">Hydrolase</keyword>
<dbReference type="AlphaFoldDB" id="A0A2D0NJ27"/>
<dbReference type="PANTHER" id="PTHR46825">
    <property type="entry name" value="D-ALANYL-D-ALANINE-CARBOXYPEPTIDASE/ENDOPEPTIDASE AMPH"/>
    <property type="match status" value="1"/>
</dbReference>
<protein>
    <submittedName>
        <fullName evidence="3">Serine hydrolase</fullName>
    </submittedName>
</protein>
<dbReference type="GO" id="GO:0016787">
    <property type="term" value="F:hydrolase activity"/>
    <property type="evidence" value="ECO:0007669"/>
    <property type="project" value="UniProtKB-KW"/>
</dbReference>